<keyword evidence="1" id="KW-0812">Transmembrane</keyword>
<keyword evidence="1" id="KW-1133">Transmembrane helix</keyword>
<feature type="transmembrane region" description="Helical" evidence="1">
    <location>
        <begin position="6"/>
        <end position="29"/>
    </location>
</feature>
<evidence type="ECO:0000313" key="3">
    <source>
        <dbReference type="Proteomes" id="UP001164746"/>
    </source>
</evidence>
<dbReference type="Proteomes" id="UP001164746">
    <property type="component" value="Chromosome 16"/>
</dbReference>
<dbReference type="EMBL" id="CP111027">
    <property type="protein sequence ID" value="WAR29633.1"/>
    <property type="molecule type" value="Genomic_DNA"/>
</dbReference>
<organism evidence="2 3">
    <name type="scientific">Mya arenaria</name>
    <name type="common">Soft-shell clam</name>
    <dbReference type="NCBI Taxonomy" id="6604"/>
    <lineage>
        <taxon>Eukaryota</taxon>
        <taxon>Metazoa</taxon>
        <taxon>Spiralia</taxon>
        <taxon>Lophotrochozoa</taxon>
        <taxon>Mollusca</taxon>
        <taxon>Bivalvia</taxon>
        <taxon>Autobranchia</taxon>
        <taxon>Heteroconchia</taxon>
        <taxon>Euheterodonta</taxon>
        <taxon>Imparidentia</taxon>
        <taxon>Neoheterodontei</taxon>
        <taxon>Myida</taxon>
        <taxon>Myoidea</taxon>
        <taxon>Myidae</taxon>
        <taxon>Mya</taxon>
    </lineage>
</organism>
<evidence type="ECO:0000256" key="1">
    <source>
        <dbReference type="SAM" id="Phobius"/>
    </source>
</evidence>
<proteinExistence type="predicted"/>
<evidence type="ECO:0000313" key="2">
    <source>
        <dbReference type="EMBL" id="WAR29633.1"/>
    </source>
</evidence>
<gene>
    <name evidence="2" type="ORF">MAR_003201</name>
</gene>
<name>A0ABY7G8W7_MYAAR</name>
<sequence>MGEECIFVAVGAVLGVLTLIIVYVIYYWCKNKKRRALVQFFDTTSFKHISKTFRSRYQNATFEIKYSKEEIVSDIPLVVFCLSTSRVEDECRSALEGILYTPSTTLLVVLHRLKDSDTSAVISFFKFDGHRNWIGFVNELLEQQHDNHGNQKNGLRLWEDGRGRRSWEVQKRHSIDQEKIRHEVLRKLNRECTICQTQMTSLGNQKAMLSRNLVIERCCLAGASK</sequence>
<accession>A0ABY7G8W7</accession>
<reference evidence="2" key="1">
    <citation type="submission" date="2022-11" db="EMBL/GenBank/DDBJ databases">
        <title>Centuries of genome instability and evolution in soft-shell clam transmissible cancer (bioRxiv).</title>
        <authorList>
            <person name="Hart S.F.M."/>
            <person name="Yonemitsu M.A."/>
            <person name="Giersch R.M."/>
            <person name="Beal B.F."/>
            <person name="Arriagada G."/>
            <person name="Davis B.W."/>
            <person name="Ostrander E.A."/>
            <person name="Goff S.P."/>
            <person name="Metzger M.J."/>
        </authorList>
    </citation>
    <scope>NUCLEOTIDE SEQUENCE</scope>
    <source>
        <strain evidence="2">MELC-2E11</strain>
        <tissue evidence="2">Siphon/mantle</tissue>
    </source>
</reference>
<keyword evidence="3" id="KW-1185">Reference proteome</keyword>
<protein>
    <submittedName>
        <fullName evidence="2">Uncharacterized protein</fullName>
    </submittedName>
</protein>
<keyword evidence="1" id="KW-0472">Membrane</keyword>